<dbReference type="GO" id="GO:0016052">
    <property type="term" value="P:carbohydrate catabolic process"/>
    <property type="evidence" value="ECO:0007669"/>
    <property type="project" value="TreeGrafter"/>
</dbReference>
<keyword evidence="2 3" id="KW-0326">Glycosidase</keyword>
<dbReference type="PANTHER" id="PTHR10353">
    <property type="entry name" value="GLYCOSYL HYDROLASE"/>
    <property type="match status" value="1"/>
</dbReference>
<evidence type="ECO:0000256" key="1">
    <source>
        <dbReference type="ARBA" id="ARBA00022801"/>
    </source>
</evidence>
<dbReference type="GO" id="GO:0005829">
    <property type="term" value="C:cytosol"/>
    <property type="evidence" value="ECO:0007669"/>
    <property type="project" value="TreeGrafter"/>
</dbReference>
<dbReference type="InterPro" id="IPR017853">
    <property type="entry name" value="GH"/>
</dbReference>
<dbReference type="SUPFAM" id="SSF51445">
    <property type="entry name" value="(Trans)glycosidases"/>
    <property type="match status" value="1"/>
</dbReference>
<dbReference type="InterPro" id="IPR018120">
    <property type="entry name" value="Glyco_hydro_1_AS"/>
</dbReference>
<dbReference type="Gene3D" id="3.20.20.80">
    <property type="entry name" value="Glycosidases"/>
    <property type="match status" value="1"/>
</dbReference>
<name>A0A645EBH2_9ZZZZ</name>
<evidence type="ECO:0000256" key="2">
    <source>
        <dbReference type="ARBA" id="ARBA00023295"/>
    </source>
</evidence>
<dbReference type="GO" id="GO:0008706">
    <property type="term" value="F:6-phospho-beta-glucosidase activity"/>
    <property type="evidence" value="ECO:0007669"/>
    <property type="project" value="UniProtKB-EC"/>
</dbReference>
<reference evidence="3" key="1">
    <citation type="submission" date="2019-08" db="EMBL/GenBank/DDBJ databases">
        <authorList>
            <person name="Kucharzyk K."/>
            <person name="Murdoch R.W."/>
            <person name="Higgins S."/>
            <person name="Loffler F."/>
        </authorList>
    </citation>
    <scope>NUCLEOTIDE SEQUENCE</scope>
</reference>
<dbReference type="PROSITE" id="PS00572">
    <property type="entry name" value="GLYCOSYL_HYDROL_F1_1"/>
    <property type="match status" value="1"/>
</dbReference>
<protein>
    <submittedName>
        <fullName evidence="3">6-phospho-beta-glucosidase BglB</fullName>
        <ecNumber evidence="3">3.2.1.86</ecNumber>
    </submittedName>
</protein>
<dbReference type="PRINTS" id="PR00131">
    <property type="entry name" value="GLHYDRLASE1"/>
</dbReference>
<dbReference type="AlphaFoldDB" id="A0A645EBH2"/>
<evidence type="ECO:0000313" key="3">
    <source>
        <dbReference type="EMBL" id="MPM99394.1"/>
    </source>
</evidence>
<organism evidence="3">
    <name type="scientific">bioreactor metagenome</name>
    <dbReference type="NCBI Taxonomy" id="1076179"/>
    <lineage>
        <taxon>unclassified sequences</taxon>
        <taxon>metagenomes</taxon>
        <taxon>ecological metagenomes</taxon>
    </lineage>
</organism>
<dbReference type="EMBL" id="VSSQ01045490">
    <property type="protein sequence ID" value="MPM99394.1"/>
    <property type="molecule type" value="Genomic_DNA"/>
</dbReference>
<sequence>MDFISLSYYSTRLVSTKENSEKTEANLFTTVKNPYLETSEWGWQIDDLGFRTTLNVLYDRYQKPLFVVENGLGAKDEVIDGEIIDDYRIAFHKAHINMLGEAIKDGVDCLGYTSWGCIDLVSASTGQMSKRYGFIYVDRDDAGKGTNKRIPKKSYYWYQKVIKNNGIY</sequence>
<dbReference type="Pfam" id="PF00232">
    <property type="entry name" value="Glyco_hydro_1"/>
    <property type="match status" value="1"/>
</dbReference>
<comment type="caution">
    <text evidence="3">The sequence shown here is derived from an EMBL/GenBank/DDBJ whole genome shotgun (WGS) entry which is preliminary data.</text>
</comment>
<keyword evidence="1 3" id="KW-0378">Hydrolase</keyword>
<accession>A0A645EBH2</accession>
<dbReference type="InterPro" id="IPR001360">
    <property type="entry name" value="Glyco_hydro_1"/>
</dbReference>
<dbReference type="PANTHER" id="PTHR10353:SF122">
    <property type="entry name" value="6-PHOSPHO-BETA-GLUCOSIDASE ASCB-RELATED"/>
    <property type="match status" value="1"/>
</dbReference>
<gene>
    <name evidence="3" type="primary">bglB_12</name>
    <name evidence="3" type="ORF">SDC9_146585</name>
</gene>
<dbReference type="EC" id="3.2.1.86" evidence="3"/>
<proteinExistence type="predicted"/>